<organism evidence="1 2">
    <name type="scientific">Kitasatospora nipponensis</name>
    <dbReference type="NCBI Taxonomy" id="258049"/>
    <lineage>
        <taxon>Bacteria</taxon>
        <taxon>Bacillati</taxon>
        <taxon>Actinomycetota</taxon>
        <taxon>Actinomycetes</taxon>
        <taxon>Kitasatosporales</taxon>
        <taxon>Streptomycetaceae</taxon>
        <taxon>Kitasatospora</taxon>
    </lineage>
</organism>
<dbReference type="EMBL" id="BAAALF010000037">
    <property type="protein sequence ID" value="GAA1235440.1"/>
    <property type="molecule type" value="Genomic_DNA"/>
</dbReference>
<protein>
    <recommendedName>
        <fullName evidence="3">LPXTG-motif cell wall-anchored protein</fullName>
    </recommendedName>
</protein>
<name>A0ABP4GRP5_9ACTN</name>
<evidence type="ECO:0000313" key="1">
    <source>
        <dbReference type="EMBL" id="GAA1235440.1"/>
    </source>
</evidence>
<reference evidence="2" key="1">
    <citation type="journal article" date="2019" name="Int. J. Syst. Evol. Microbiol.">
        <title>The Global Catalogue of Microorganisms (GCM) 10K type strain sequencing project: providing services to taxonomists for standard genome sequencing and annotation.</title>
        <authorList>
            <consortium name="The Broad Institute Genomics Platform"/>
            <consortium name="The Broad Institute Genome Sequencing Center for Infectious Disease"/>
            <person name="Wu L."/>
            <person name="Ma J."/>
        </authorList>
    </citation>
    <scope>NUCLEOTIDE SEQUENCE [LARGE SCALE GENOMIC DNA]</scope>
    <source>
        <strain evidence="2">JCM 13004</strain>
    </source>
</reference>
<gene>
    <name evidence="1" type="ORF">GCM10009665_27000</name>
</gene>
<comment type="caution">
    <text evidence="1">The sequence shown here is derived from an EMBL/GenBank/DDBJ whole genome shotgun (WGS) entry which is preliminary data.</text>
</comment>
<evidence type="ECO:0000313" key="2">
    <source>
        <dbReference type="Proteomes" id="UP001500037"/>
    </source>
</evidence>
<keyword evidence="2" id="KW-1185">Reference proteome</keyword>
<dbReference type="Proteomes" id="UP001500037">
    <property type="component" value="Unassembled WGS sequence"/>
</dbReference>
<accession>A0ABP4GRP5</accession>
<sequence length="63" mass="6089">MALPSTLAVNQADSLHPGGGVEAGLGGLAKAGSTPIAAGDRVSGGVLLTGAAVVVLRRRRAAR</sequence>
<proteinExistence type="predicted"/>
<evidence type="ECO:0008006" key="3">
    <source>
        <dbReference type="Google" id="ProtNLM"/>
    </source>
</evidence>